<evidence type="ECO:0000256" key="1">
    <source>
        <dbReference type="SAM" id="MobiDB-lite"/>
    </source>
</evidence>
<accession>A0A7C8IMF5</accession>
<feature type="region of interest" description="Disordered" evidence="1">
    <location>
        <begin position="85"/>
        <end position="194"/>
    </location>
</feature>
<proteinExistence type="predicted"/>
<evidence type="ECO:0000313" key="3">
    <source>
        <dbReference type="Proteomes" id="UP000481858"/>
    </source>
</evidence>
<dbReference type="InParanoid" id="A0A7C8IMF5"/>
<organism evidence="2 3">
    <name type="scientific">Xylaria multiplex</name>
    <dbReference type="NCBI Taxonomy" id="323545"/>
    <lineage>
        <taxon>Eukaryota</taxon>
        <taxon>Fungi</taxon>
        <taxon>Dikarya</taxon>
        <taxon>Ascomycota</taxon>
        <taxon>Pezizomycotina</taxon>
        <taxon>Sordariomycetes</taxon>
        <taxon>Xylariomycetidae</taxon>
        <taxon>Xylariales</taxon>
        <taxon>Xylariaceae</taxon>
        <taxon>Xylaria</taxon>
    </lineage>
</organism>
<name>A0A7C8IMF5_9PEZI</name>
<comment type="caution">
    <text evidence="2">The sequence shown here is derived from an EMBL/GenBank/DDBJ whole genome shotgun (WGS) entry which is preliminary data.</text>
</comment>
<feature type="compositionally biased region" description="Basic and acidic residues" evidence="1">
    <location>
        <begin position="172"/>
        <end position="185"/>
    </location>
</feature>
<protein>
    <submittedName>
        <fullName evidence="2">Uncharacterized protein</fullName>
    </submittedName>
</protein>
<reference evidence="2 3" key="1">
    <citation type="submission" date="2019-12" db="EMBL/GenBank/DDBJ databases">
        <title>Draft genome sequence of the ascomycete Xylaria multiplex DSM 110363.</title>
        <authorList>
            <person name="Buettner E."/>
            <person name="Kellner H."/>
        </authorList>
    </citation>
    <scope>NUCLEOTIDE SEQUENCE [LARGE SCALE GENOMIC DNA]</scope>
    <source>
        <strain evidence="2 3">DSM 110363</strain>
    </source>
</reference>
<gene>
    <name evidence="2" type="ORF">GQX73_g6186</name>
</gene>
<dbReference type="AlphaFoldDB" id="A0A7C8IMF5"/>
<feature type="compositionally biased region" description="Basic residues" evidence="1">
    <location>
        <begin position="97"/>
        <end position="107"/>
    </location>
</feature>
<dbReference type="Proteomes" id="UP000481858">
    <property type="component" value="Unassembled WGS sequence"/>
</dbReference>
<keyword evidence="3" id="KW-1185">Reference proteome</keyword>
<evidence type="ECO:0000313" key="2">
    <source>
        <dbReference type="EMBL" id="KAF2967389.1"/>
    </source>
</evidence>
<sequence>MPRRLHPPTRGAITVASASITQNTSRHHRLNFLTTRPSFAGSEDAEKVTSRWYSRAHTRGRASEKAVIRMHSRAAVTWHVTQCAPARAPTTQSSRPIYRKRLSRRRVPGPAAPRRPRARAGARIPGARGHGAPRRSSAAVPPPPGVLEYPSRRRALLAGPARVEEDDAVGDDEGRAGEEQREQHPGQRGTRGGAAAAGGAAIGVIHARGHFALVFCCPSPRRLGLMHVRGLVVAGRACLSCLSGAGAAGMAVRGDTAG</sequence>
<dbReference type="EMBL" id="WUBL01000069">
    <property type="protein sequence ID" value="KAF2967389.1"/>
    <property type="molecule type" value="Genomic_DNA"/>
</dbReference>